<organism evidence="1">
    <name type="scientific">Cacopsylla melanoneura</name>
    <dbReference type="NCBI Taxonomy" id="428564"/>
    <lineage>
        <taxon>Eukaryota</taxon>
        <taxon>Metazoa</taxon>
        <taxon>Ecdysozoa</taxon>
        <taxon>Arthropoda</taxon>
        <taxon>Hexapoda</taxon>
        <taxon>Insecta</taxon>
        <taxon>Pterygota</taxon>
        <taxon>Neoptera</taxon>
        <taxon>Paraneoptera</taxon>
        <taxon>Hemiptera</taxon>
        <taxon>Sternorrhyncha</taxon>
        <taxon>Psylloidea</taxon>
        <taxon>Psyllidae</taxon>
        <taxon>Psyllinae</taxon>
        <taxon>Cacopsylla</taxon>
    </lineage>
</organism>
<sequence length="102" mass="11242">MTSSHITPCFKFIFLLKNILSSPDSSSSSNECLVVESSAIGNQMLTFILYRVAHLPIFLLKNIPSSPDSSSSSKECLVMESSGIGNQMFFLTFILFRILVGE</sequence>
<name>A0A8D8M103_9HEMI</name>
<dbReference type="AlphaFoldDB" id="A0A8D8M103"/>
<protein>
    <submittedName>
        <fullName evidence="1">Uncharacterized protein</fullName>
    </submittedName>
</protein>
<accession>A0A8D8M103</accession>
<dbReference type="EMBL" id="HBUF01033358">
    <property type="protein sequence ID" value="CAG6615612.1"/>
    <property type="molecule type" value="Transcribed_RNA"/>
</dbReference>
<reference evidence="1" key="1">
    <citation type="submission" date="2021-05" db="EMBL/GenBank/DDBJ databases">
        <authorList>
            <person name="Alioto T."/>
            <person name="Alioto T."/>
            <person name="Gomez Garrido J."/>
        </authorList>
    </citation>
    <scope>NUCLEOTIDE SEQUENCE</scope>
</reference>
<evidence type="ECO:0000313" key="1">
    <source>
        <dbReference type="EMBL" id="CAG6615612.1"/>
    </source>
</evidence>
<proteinExistence type="predicted"/>